<dbReference type="Proteomes" id="UP000006462">
    <property type="component" value="Unassembled WGS sequence"/>
</dbReference>
<dbReference type="InterPro" id="IPR036388">
    <property type="entry name" value="WH-like_DNA-bd_sf"/>
</dbReference>
<evidence type="ECO:0000313" key="2">
    <source>
        <dbReference type="Proteomes" id="UP000006462"/>
    </source>
</evidence>
<name>A0ABP2HR69_9BACT</name>
<dbReference type="EMBL" id="ADFP01000121">
    <property type="protein sequence ID" value="EFB89782.1"/>
    <property type="molecule type" value="Genomic_DNA"/>
</dbReference>
<accession>A0ABP2HR69</accession>
<evidence type="ECO:0000313" key="1">
    <source>
        <dbReference type="EMBL" id="EFB89782.1"/>
    </source>
</evidence>
<proteinExistence type="predicted"/>
<gene>
    <name evidence="1" type="ORF">HMPREF7215_2596</name>
</gene>
<comment type="caution">
    <text evidence="1">The sequence shown here is derived from an EMBL/GenBank/DDBJ whole genome shotgun (WGS) entry which is preliminary data.</text>
</comment>
<dbReference type="RefSeq" id="WP_009165787.1">
    <property type="nucleotide sequence ID" value="NZ_ADFP01000121.1"/>
</dbReference>
<protein>
    <recommendedName>
        <fullName evidence="3">HTH marR-type domain-containing protein</fullName>
    </recommendedName>
</protein>
<dbReference type="Gene3D" id="1.10.10.10">
    <property type="entry name" value="Winged helix-like DNA-binding domain superfamily/Winged helix DNA-binding domain"/>
    <property type="match status" value="1"/>
</dbReference>
<keyword evidence="2" id="KW-1185">Reference proteome</keyword>
<dbReference type="SUPFAM" id="SSF46785">
    <property type="entry name" value="Winged helix' DNA-binding domain"/>
    <property type="match status" value="1"/>
</dbReference>
<evidence type="ECO:0008006" key="3">
    <source>
        <dbReference type="Google" id="ProtNLM"/>
    </source>
</evidence>
<sequence length="107" mass="11990">MIDYKTVKQIDYLLKSKAFSGLTELMAFLLMAEKGSLTSNEAYKKIGAHGSYMRNVLSQMKIKGLVNSVDDKDDKNRSALVRQIYSLSSKGSSLYRRIQSGEENAQS</sequence>
<reference evidence="1 2" key="1">
    <citation type="submission" date="2009-12" db="EMBL/GenBank/DDBJ databases">
        <authorList>
            <person name="Shrivastava S."/>
            <person name="Madupu R."/>
            <person name="Durkin A.S."/>
            <person name="Torralba M."/>
            <person name="Methe B."/>
            <person name="Sutton G.G."/>
            <person name="Strausberg R.L."/>
            <person name="Nelson K.E."/>
        </authorList>
    </citation>
    <scope>NUCLEOTIDE SEQUENCE [LARGE SCALE GENOMIC DNA]</scope>
    <source>
        <strain evidence="1 2">W5455</strain>
    </source>
</reference>
<dbReference type="InterPro" id="IPR036390">
    <property type="entry name" value="WH_DNA-bd_sf"/>
</dbReference>
<organism evidence="1 2">
    <name type="scientific">Pyramidobacter piscolens W5455</name>
    <dbReference type="NCBI Taxonomy" id="352165"/>
    <lineage>
        <taxon>Bacteria</taxon>
        <taxon>Thermotogati</taxon>
        <taxon>Synergistota</taxon>
        <taxon>Synergistia</taxon>
        <taxon>Synergistales</taxon>
        <taxon>Dethiosulfovibrionaceae</taxon>
        <taxon>Pyramidobacter</taxon>
    </lineage>
</organism>